<feature type="domain" description="CBS" evidence="3">
    <location>
        <begin position="9"/>
        <end position="65"/>
    </location>
</feature>
<name>A0A8J3BCY0_9ACTN</name>
<comment type="caution">
    <text evidence="4">The sequence shown here is derived from an EMBL/GenBank/DDBJ whole genome shotgun (WGS) entry which is preliminary data.</text>
</comment>
<dbReference type="InterPro" id="IPR051257">
    <property type="entry name" value="Diverse_CBS-Domain"/>
</dbReference>
<dbReference type="PANTHER" id="PTHR43080">
    <property type="entry name" value="CBS DOMAIN-CONTAINING PROTEIN CBSX3, MITOCHONDRIAL"/>
    <property type="match status" value="1"/>
</dbReference>
<protein>
    <submittedName>
        <fullName evidence="4">Oxidoreductase</fullName>
    </submittedName>
</protein>
<accession>A0A8J3BCY0</accession>
<dbReference type="EMBL" id="BMQB01000006">
    <property type="protein sequence ID" value="GGJ99016.1"/>
    <property type="molecule type" value="Genomic_DNA"/>
</dbReference>
<dbReference type="InterPro" id="IPR000644">
    <property type="entry name" value="CBS_dom"/>
</dbReference>
<dbReference type="Proteomes" id="UP000649739">
    <property type="component" value="Unassembled WGS sequence"/>
</dbReference>
<reference evidence="4" key="1">
    <citation type="journal article" date="2014" name="Int. J. Syst. Evol. Microbiol.">
        <title>Complete genome sequence of Corynebacterium casei LMG S-19264T (=DSM 44701T), isolated from a smear-ripened cheese.</title>
        <authorList>
            <consortium name="US DOE Joint Genome Institute (JGI-PGF)"/>
            <person name="Walter F."/>
            <person name="Albersmeier A."/>
            <person name="Kalinowski J."/>
            <person name="Ruckert C."/>
        </authorList>
    </citation>
    <scope>NUCLEOTIDE SEQUENCE</scope>
    <source>
        <strain evidence="4">JCM 3090</strain>
    </source>
</reference>
<dbReference type="AlphaFoldDB" id="A0A8J3BCY0"/>
<keyword evidence="1 2" id="KW-0129">CBS domain</keyword>
<evidence type="ECO:0000256" key="1">
    <source>
        <dbReference type="ARBA" id="ARBA00023122"/>
    </source>
</evidence>
<dbReference type="SMART" id="SM00116">
    <property type="entry name" value="CBS"/>
    <property type="match status" value="2"/>
</dbReference>
<proteinExistence type="predicted"/>
<reference evidence="4" key="2">
    <citation type="submission" date="2020-09" db="EMBL/GenBank/DDBJ databases">
        <authorList>
            <person name="Sun Q."/>
            <person name="Ohkuma M."/>
        </authorList>
    </citation>
    <scope>NUCLEOTIDE SEQUENCE</scope>
    <source>
        <strain evidence="4">JCM 3090</strain>
    </source>
</reference>
<evidence type="ECO:0000256" key="2">
    <source>
        <dbReference type="PROSITE-ProRule" id="PRU00703"/>
    </source>
</evidence>
<dbReference type="RefSeq" id="WP_189170866.1">
    <property type="nucleotide sequence ID" value="NZ_BMQB01000006.1"/>
</dbReference>
<evidence type="ECO:0000259" key="3">
    <source>
        <dbReference type="PROSITE" id="PS51371"/>
    </source>
</evidence>
<sequence>MAATVRDVMTADPICLAPDATLTEAARYMRDSDIGDVLVVDQGKLRGIVTDRDITVRAVADGLDPKSARISQIASGPIHSISAQDPINEAVSLMRKHALRRLPVTEGDRPVGIVSIGDLALEQDRTSALADISGAPPSR</sequence>
<dbReference type="SUPFAM" id="SSF54631">
    <property type="entry name" value="CBS-domain pair"/>
    <property type="match status" value="1"/>
</dbReference>
<dbReference type="CDD" id="cd04622">
    <property type="entry name" value="CBS_pair_HRP1_like"/>
    <property type="match status" value="1"/>
</dbReference>
<dbReference type="Pfam" id="PF00571">
    <property type="entry name" value="CBS"/>
    <property type="match status" value="2"/>
</dbReference>
<dbReference type="PANTHER" id="PTHR43080:SF2">
    <property type="entry name" value="CBS DOMAIN-CONTAINING PROTEIN"/>
    <property type="match status" value="1"/>
</dbReference>
<keyword evidence="5" id="KW-1185">Reference proteome</keyword>
<dbReference type="PROSITE" id="PS51371">
    <property type="entry name" value="CBS"/>
    <property type="match status" value="2"/>
</dbReference>
<gene>
    <name evidence="4" type="ORF">GCM10010123_31180</name>
</gene>
<evidence type="ECO:0000313" key="4">
    <source>
        <dbReference type="EMBL" id="GGJ99016.1"/>
    </source>
</evidence>
<organism evidence="4 5">
    <name type="scientific">Pilimelia anulata</name>
    <dbReference type="NCBI Taxonomy" id="53371"/>
    <lineage>
        <taxon>Bacteria</taxon>
        <taxon>Bacillati</taxon>
        <taxon>Actinomycetota</taxon>
        <taxon>Actinomycetes</taxon>
        <taxon>Micromonosporales</taxon>
        <taxon>Micromonosporaceae</taxon>
        <taxon>Pilimelia</taxon>
    </lineage>
</organism>
<dbReference type="InterPro" id="IPR046342">
    <property type="entry name" value="CBS_dom_sf"/>
</dbReference>
<evidence type="ECO:0000313" key="5">
    <source>
        <dbReference type="Proteomes" id="UP000649739"/>
    </source>
</evidence>
<dbReference type="Gene3D" id="3.10.580.10">
    <property type="entry name" value="CBS-domain"/>
    <property type="match status" value="1"/>
</dbReference>
<feature type="domain" description="CBS" evidence="3">
    <location>
        <begin position="73"/>
        <end position="129"/>
    </location>
</feature>